<dbReference type="GO" id="GO:0005847">
    <property type="term" value="C:mRNA cleavage and polyadenylation specificity factor complex"/>
    <property type="evidence" value="ECO:0007669"/>
    <property type="project" value="UniProtKB-ARBA"/>
</dbReference>
<dbReference type="EC" id="3.1.3.16" evidence="3"/>
<proteinExistence type="inferred from homology"/>
<sequence>MADDDSAPATTSASGSVMPSSTSDPAQSTSAQDTTAAPETKPVPQPADEPKLEPVLEPELETPALLVAAPVSSRPKIDIHSLERPMVDEERLVTPEGPPEDEVQALDRLASDATTSRLGAATGTSTTTATAEEQVQPRSEVHGADATPSPPSRTEINQFESVNGIDETPDGPRVEHPSEQSASTRASATSTNGNQVASERSLSEPPITPSEFEDVQLSTSTPVALPASVLADAAAAVAEVDPQPARSQTPPPAVPTKANPTPERVASLSVPVHGSSSSRVVSFTSSPRIDSAESQPHRSSIASTTTISAPGSHSLVSGILVISALETIGASKEAKKSKPLKDAVDVALEALRHPQGSTSAGSGSDGTVDPHLVFEPLRLACESKSLPLMITALDCIGKLVSYDFFVDQRPPSHYAVNDAASATNDEGESVGSANVPIDQIPLADLVTSTVCDCFSPSPAGATSNSTSAGGAGATTPHDTLLLRLLSSLLSLILSTSLEVHQSSLLKAVRTVYNVFLLGRPGTVQTVAQATLGQIVGGVFGRIKLGPQSLIPGDVTPATAADSVNGKSGYSSRNGSLAGSKADLASVEEEGEATKEKADVAEQNHTEKESESLEAPQVVVKEAVAEGETSEEQKEDAATEASTSAPAHENVNTATTDRQRSFEGTPIMAGGDVTVNRNDLYIKDAFLVFRALCKLSMKPLGSDSERDLKSHAMRSKLLSLHLVLNIVNNYLPAFVDPYVSIISSTSRDRTPFIQAIKQYLCLALSRNAVSPVIQVFELSCEIFWRVLQGLRTKLKKEIEVLLNEIFLPILEMRNSTIKQKSILLAVFGRVSQDPQALVDIYLNYDCDRSSLENIYERLINIVSKLGTTQFPASTDGKAAAQPSAASTSPFPTPGPTLSDDSRMTDPALSHLTPEMHLKRQALEALVTVLRSLVSWAARGGATTTTMTGSEFNGSMNANLPPTPRSEEADTDYSDTPRRSLGAAPASVDLSRSRAQTPDVVPADDPSRFENAKQRKTTLLEGIKKFNFKPKRGVSFLIETGFIRSNEPKDVARFLLHADGLDKAQIGEYLGEGDAENIATMHAFVDLMDFTNTAFVDALRAFLQSFRLPGEAQKIDRYMLKFAERYTAGNPGVFANADTAYILAFSVILLNTDAHNPQVKKPMSKVEFIRNNRGIDDGNDLDEALLVGIYDEINRNEIRMKDEVEAAGPQGGASGIANALATVGRDLQREQYVWQSEGMVNKTEALFRTLVRGQRRGAPAASAQFYSASHFEHVKPMFEVVWMPFLAGISAPLQTTDDMDLITLSLQGFKQAIKIVCLFDLELERNAFVTTLAKFTFLNDLGEMKAKNVEAIKTLLDVAMVDGNYLKGSWREVVTCVSQLERFQLIAQGVDSQAVPELGRKPSTASRRSTLTSRARNSRPTEQVALETRSQHITITADMIFSSTPNLSGTAIVDFVRALSEVSWEEIQASGLAEQPRVFCLQKLVEISYYNMNRIRLEWSQIWLILGEHFNQVTCHTNAKVSFLALDSLRQLAMRFLEKEELANFRFQKDFLKPFEYAMVHNNNPDARDMVLQCLHQMIQARVQNLRSGWRTMFGVFAAAAKVLNERIAVQAFDIVQRVNREHFARIVEYGSFADLTVCVTDFCKISKYQRVSLQAIELVKALISMMLECPQCPLSENAVVKFEASPNDDPMLRFWFPILFGFYDVIMNAEDLEVRKRALDYLFETLKTHGSKFPPEFWDTICKEVLFPIFAVLRSRSDVSRFSTHEDMSVWLSTTMIQALRNLVDLFSFYFDALARMLDRLLDLLCECICQENDTLARIGTSCLQQLLENNVEKLSPARWERIVSTFVQLFKTTTAFQLFDENLLLPESTDTPAESTDSVAAATNGFVAPTPLSPPTEDVPHVRAPVTDRRRIFRQIIVKCVLQLLLIETTHELLQHERVYTTIPPAELLKLMSALDDSYRFARKFNADKPLRMALWKVGFMRDLPNLLRQESTSAATLVNVLLRMYNDSSTAAHVGKRAEVVEVFAPLGLDVLANYVSLNPDSQARNIAAWTPVCAEILQGFCSLEDEAFKAQLARLYPLVTNTLVRDMDPTVRECVRAVYVRIGRSVLGIGGTDSAGTSTTGPAAVIEEPVTSSRLLPFRSWLLEVAAGARFDGPNASRSTTPPPPPPPLREKPFEPPTTPSLGDPFPPSTKDTKNGHRLTFCVVCASNQNRSMEGHNVLSKANFNVISAGTGSAVRLPGPAIDRPNIYTFGTPYEHMYQDLKAQDERLYTANGLLNMLDRNRRIKTAPERWQESQKVADVVITCEERCYDAVCDDLLTRGGEMNRPVHIINIEIKDNHEEAHIAGKAMLDLCSSIEAAKDLDEEMNSIIEKHMAKHPHQLLHTVLYY</sequence>
<evidence type="ECO:0000256" key="7">
    <source>
        <dbReference type="ARBA" id="ARBA00022801"/>
    </source>
</evidence>
<comment type="similarity">
    <text evidence="2">Belongs to the SSU72 phosphatase family.</text>
</comment>
<dbReference type="Gene3D" id="1.10.220.20">
    <property type="match status" value="1"/>
</dbReference>
<feature type="compositionally biased region" description="Low complexity" evidence="15">
    <location>
        <begin position="181"/>
        <end position="191"/>
    </location>
</feature>
<keyword evidence="5" id="KW-0963">Cytoplasm</keyword>
<evidence type="ECO:0000256" key="8">
    <source>
        <dbReference type="ARBA" id="ARBA00022912"/>
    </source>
</evidence>
<dbReference type="SUPFAM" id="SSF48371">
    <property type="entry name" value="ARM repeat"/>
    <property type="match status" value="1"/>
</dbReference>
<gene>
    <name evidence="17" type="primary">BQ5605_C016g08251</name>
    <name evidence="17" type="ORF">BQ5605_C016G08251</name>
</gene>
<keyword evidence="11" id="KW-0539">Nucleus</keyword>
<keyword evidence="6" id="KW-0507">mRNA processing</keyword>
<feature type="compositionally biased region" description="Low complexity" evidence="15">
    <location>
        <begin position="7"/>
        <end position="16"/>
    </location>
</feature>
<feature type="compositionally biased region" description="Polar residues" evidence="15">
    <location>
        <begin position="948"/>
        <end position="958"/>
    </location>
</feature>
<feature type="compositionally biased region" description="Low complexity" evidence="15">
    <location>
        <begin position="55"/>
        <end position="71"/>
    </location>
</feature>
<dbReference type="Pfam" id="PF16213">
    <property type="entry name" value="DCB"/>
    <property type="match status" value="2"/>
</dbReference>
<protein>
    <recommendedName>
        <fullName evidence="3">protein-serine/threonine phosphatase</fullName>
        <ecNumber evidence="3">3.1.3.16</ecNumber>
    </recommendedName>
</protein>
<feature type="region of interest" description="Disordered" evidence="15">
    <location>
        <begin position="234"/>
        <end position="306"/>
    </location>
</feature>
<feature type="region of interest" description="Disordered" evidence="15">
    <location>
        <begin position="1"/>
        <end position="220"/>
    </location>
</feature>
<feature type="compositionally biased region" description="Low complexity" evidence="15">
    <location>
        <begin position="26"/>
        <end position="37"/>
    </location>
</feature>
<dbReference type="Pfam" id="PF20252">
    <property type="entry name" value="BIG2_C"/>
    <property type="match status" value="1"/>
</dbReference>
<organism evidence="17 18">
    <name type="scientific">Microbotryum silenes-dioicae</name>
    <dbReference type="NCBI Taxonomy" id="796604"/>
    <lineage>
        <taxon>Eukaryota</taxon>
        <taxon>Fungi</taxon>
        <taxon>Dikarya</taxon>
        <taxon>Basidiomycota</taxon>
        <taxon>Pucciniomycotina</taxon>
        <taxon>Microbotryomycetes</taxon>
        <taxon>Microbotryales</taxon>
        <taxon>Microbotryaceae</taxon>
        <taxon>Microbotryum</taxon>
    </lineage>
</organism>
<feature type="compositionally biased region" description="Basic and acidic residues" evidence="15">
    <location>
        <begin position="591"/>
        <end position="610"/>
    </location>
</feature>
<comment type="subcellular location">
    <subcellularLocation>
        <location evidence="14">Cytoplasmic vesicle</location>
        <location evidence="14">COPI-coated vesicle membrane</location>
    </subcellularLocation>
    <subcellularLocation>
        <location evidence="1">Nucleus</location>
    </subcellularLocation>
</comment>
<feature type="compositionally biased region" description="Low complexity" evidence="15">
    <location>
        <begin position="234"/>
        <end position="245"/>
    </location>
</feature>
<dbReference type="PROSITE" id="PS50190">
    <property type="entry name" value="SEC7"/>
    <property type="match status" value="1"/>
</dbReference>
<evidence type="ECO:0000256" key="4">
    <source>
        <dbReference type="ARBA" id="ARBA00022448"/>
    </source>
</evidence>
<evidence type="ECO:0000256" key="13">
    <source>
        <dbReference type="ARBA" id="ARBA00048336"/>
    </source>
</evidence>
<feature type="compositionally biased region" description="Polar residues" evidence="15">
    <location>
        <begin position="639"/>
        <end position="655"/>
    </location>
</feature>
<dbReference type="Pfam" id="PF01369">
    <property type="entry name" value="Sec7"/>
    <property type="match status" value="1"/>
</dbReference>
<dbReference type="Gene3D" id="3.40.50.2300">
    <property type="match status" value="2"/>
</dbReference>
<evidence type="ECO:0000256" key="1">
    <source>
        <dbReference type="ARBA" id="ARBA00004123"/>
    </source>
</evidence>
<evidence type="ECO:0000313" key="18">
    <source>
        <dbReference type="Proteomes" id="UP000249464"/>
    </source>
</evidence>
<dbReference type="GO" id="GO:0005085">
    <property type="term" value="F:guanyl-nucleotide exchange factor activity"/>
    <property type="evidence" value="ECO:0007669"/>
    <property type="project" value="InterPro"/>
</dbReference>
<dbReference type="Pfam" id="PF12783">
    <property type="entry name" value="Sec7-like_HUS"/>
    <property type="match status" value="1"/>
</dbReference>
<evidence type="ECO:0000256" key="3">
    <source>
        <dbReference type="ARBA" id="ARBA00013081"/>
    </source>
</evidence>
<evidence type="ECO:0000256" key="15">
    <source>
        <dbReference type="SAM" id="MobiDB-lite"/>
    </source>
</evidence>
<feature type="compositionally biased region" description="Low complexity" evidence="15">
    <location>
        <begin position="877"/>
        <end position="888"/>
    </location>
</feature>
<dbReference type="CDD" id="cd00171">
    <property type="entry name" value="Sec7"/>
    <property type="match status" value="1"/>
</dbReference>
<dbReference type="Pfam" id="PF04722">
    <property type="entry name" value="Ssu72"/>
    <property type="match status" value="1"/>
</dbReference>
<dbReference type="SUPFAM" id="SSF48425">
    <property type="entry name" value="Sec7 domain"/>
    <property type="match status" value="1"/>
</dbReference>
<dbReference type="FunFam" id="3.40.50.2300:FF:000039">
    <property type="entry name" value="RNA polymerase II subunit A C-terminal domain phosphatase"/>
    <property type="match status" value="1"/>
</dbReference>
<evidence type="ECO:0000313" key="17">
    <source>
        <dbReference type="EMBL" id="SGY21541.1"/>
    </source>
</evidence>
<keyword evidence="9" id="KW-0653">Protein transport</keyword>
<dbReference type="InterPro" id="IPR016024">
    <property type="entry name" value="ARM-type_fold"/>
</dbReference>
<dbReference type="InterPro" id="IPR032629">
    <property type="entry name" value="DCB_dom"/>
</dbReference>
<evidence type="ECO:0000256" key="6">
    <source>
        <dbReference type="ARBA" id="ARBA00022664"/>
    </source>
</evidence>
<feature type="compositionally biased region" description="Low complexity" evidence="15">
    <location>
        <begin position="113"/>
        <end position="131"/>
    </location>
</feature>
<feature type="domain" description="SEC7" evidence="16">
    <location>
        <begin position="1006"/>
        <end position="1194"/>
    </location>
</feature>
<keyword evidence="8" id="KW-0904">Protein phosphatase</keyword>
<dbReference type="STRING" id="796604.A0A2X0NZN9"/>
<dbReference type="GO" id="GO:0031124">
    <property type="term" value="P:mRNA 3'-end processing"/>
    <property type="evidence" value="ECO:0007669"/>
    <property type="project" value="UniProtKB-ARBA"/>
</dbReference>
<dbReference type="InterPro" id="IPR006811">
    <property type="entry name" value="RNA_pol_II_suA"/>
</dbReference>
<dbReference type="InterPro" id="IPR023394">
    <property type="entry name" value="Sec7_C_sf"/>
</dbReference>
<feature type="compositionally biased region" description="Low complexity" evidence="15">
    <location>
        <begin position="267"/>
        <end position="286"/>
    </location>
</feature>
<dbReference type="Gene3D" id="1.10.1000.11">
    <property type="entry name" value="Arf Nucleotide-binding Site Opener,domain 2"/>
    <property type="match status" value="1"/>
</dbReference>
<evidence type="ECO:0000256" key="10">
    <source>
        <dbReference type="ARBA" id="ARBA00023136"/>
    </source>
</evidence>
<feature type="region of interest" description="Disordered" evidence="15">
    <location>
        <begin position="942"/>
        <end position="1005"/>
    </location>
</feature>
<feature type="region of interest" description="Disordered" evidence="15">
    <location>
        <begin position="871"/>
        <end position="906"/>
    </location>
</feature>
<dbReference type="FunFam" id="3.40.50.2300:FF:000182">
    <property type="entry name" value="RNA polymerase II subunit A"/>
    <property type="match status" value="1"/>
</dbReference>
<dbReference type="GO" id="GO:0030663">
    <property type="term" value="C:COPI-coated vesicle membrane"/>
    <property type="evidence" value="ECO:0007669"/>
    <property type="project" value="UniProtKB-SubCell"/>
</dbReference>
<keyword evidence="7" id="KW-0378">Hydrolase</keyword>
<dbReference type="GO" id="GO:0032012">
    <property type="term" value="P:regulation of ARF protein signal transduction"/>
    <property type="evidence" value="ECO:0007669"/>
    <property type="project" value="InterPro"/>
</dbReference>
<dbReference type="SMART" id="SM00222">
    <property type="entry name" value="Sec7"/>
    <property type="match status" value="1"/>
</dbReference>
<dbReference type="InterPro" id="IPR035999">
    <property type="entry name" value="Sec7_dom_sf"/>
</dbReference>
<dbReference type="InterPro" id="IPR015403">
    <property type="entry name" value="Mon2/Sec7/BIG1-like_HDS"/>
</dbReference>
<evidence type="ECO:0000256" key="9">
    <source>
        <dbReference type="ARBA" id="ARBA00022927"/>
    </source>
</evidence>
<feature type="region of interest" description="Disordered" evidence="15">
    <location>
        <begin position="2154"/>
        <end position="2195"/>
    </location>
</feature>
<dbReference type="InterPro" id="IPR046455">
    <property type="entry name" value="Sec7/BIG1-like_C"/>
</dbReference>
<evidence type="ECO:0000256" key="2">
    <source>
        <dbReference type="ARBA" id="ARBA00008978"/>
    </source>
</evidence>
<dbReference type="PANTHER" id="PTHR10663">
    <property type="entry name" value="GUANYL-NUCLEOTIDE EXCHANGE FACTOR"/>
    <property type="match status" value="1"/>
</dbReference>
<keyword evidence="4" id="KW-0813">Transport</keyword>
<dbReference type="Proteomes" id="UP000249464">
    <property type="component" value="Unassembled WGS sequence"/>
</dbReference>
<feature type="compositionally biased region" description="Polar residues" evidence="15">
    <location>
        <begin position="564"/>
        <end position="576"/>
    </location>
</feature>
<dbReference type="FunFam" id="1.10.1000.11:FF:000003">
    <property type="entry name" value="Brefeldin A-inhibited guanine nucleotide-exchange protein 1"/>
    <property type="match status" value="1"/>
</dbReference>
<reference evidence="17 18" key="1">
    <citation type="submission" date="2016-11" db="EMBL/GenBank/DDBJ databases">
        <authorList>
            <person name="Jaros S."/>
            <person name="Januszkiewicz K."/>
            <person name="Wedrychowicz H."/>
        </authorList>
    </citation>
    <scope>NUCLEOTIDE SEQUENCE [LARGE SCALE GENOMIC DNA]</scope>
</reference>
<name>A0A2X0NZN9_9BASI</name>
<dbReference type="PANTHER" id="PTHR10663:SF375">
    <property type="entry name" value="LD29171P"/>
    <property type="match status" value="1"/>
</dbReference>
<dbReference type="InterPro" id="IPR032691">
    <property type="entry name" value="Mon2/Sec7/BIG1-like_HUS"/>
</dbReference>
<feature type="compositionally biased region" description="Low complexity" evidence="15">
    <location>
        <begin position="1401"/>
        <end position="1413"/>
    </location>
</feature>
<feature type="compositionally biased region" description="Basic and acidic residues" evidence="15">
    <location>
        <begin position="75"/>
        <end position="93"/>
    </location>
</feature>
<evidence type="ECO:0000256" key="14">
    <source>
        <dbReference type="ARBA" id="ARBA00060451"/>
    </source>
</evidence>
<dbReference type="GO" id="GO:0008420">
    <property type="term" value="F:RNA polymerase II CTD heptapeptide repeat phosphatase activity"/>
    <property type="evidence" value="ECO:0007669"/>
    <property type="project" value="UniProtKB-ARBA"/>
</dbReference>
<dbReference type="GO" id="GO:0015031">
    <property type="term" value="P:protein transport"/>
    <property type="evidence" value="ECO:0007669"/>
    <property type="project" value="UniProtKB-KW"/>
</dbReference>
<keyword evidence="10" id="KW-0472">Membrane</keyword>
<evidence type="ECO:0000256" key="12">
    <source>
        <dbReference type="ARBA" id="ARBA00047761"/>
    </source>
</evidence>
<comment type="catalytic activity">
    <reaction evidence="12">
        <text>O-phospho-L-seryl-[protein] + H2O = L-seryl-[protein] + phosphate</text>
        <dbReference type="Rhea" id="RHEA:20629"/>
        <dbReference type="Rhea" id="RHEA-COMP:9863"/>
        <dbReference type="Rhea" id="RHEA-COMP:11604"/>
        <dbReference type="ChEBI" id="CHEBI:15377"/>
        <dbReference type="ChEBI" id="CHEBI:29999"/>
        <dbReference type="ChEBI" id="CHEBI:43474"/>
        <dbReference type="ChEBI" id="CHEBI:83421"/>
        <dbReference type="EC" id="3.1.3.16"/>
    </reaction>
</comment>
<dbReference type="InterPro" id="IPR000904">
    <property type="entry name" value="Sec7_dom"/>
</dbReference>
<feature type="region of interest" description="Disordered" evidence="15">
    <location>
        <begin position="1395"/>
        <end position="1421"/>
    </location>
</feature>
<evidence type="ECO:0000259" key="16">
    <source>
        <dbReference type="PROSITE" id="PS50190"/>
    </source>
</evidence>
<feature type="compositionally biased region" description="Polar residues" evidence="15">
    <location>
        <begin position="152"/>
        <end position="161"/>
    </location>
</feature>
<keyword evidence="18" id="KW-1185">Reference proteome</keyword>
<comment type="catalytic activity">
    <reaction evidence="13">
        <text>O-phospho-L-threonyl-[protein] + H2O = L-threonyl-[protein] + phosphate</text>
        <dbReference type="Rhea" id="RHEA:47004"/>
        <dbReference type="Rhea" id="RHEA-COMP:11060"/>
        <dbReference type="Rhea" id="RHEA-COMP:11605"/>
        <dbReference type="ChEBI" id="CHEBI:15377"/>
        <dbReference type="ChEBI" id="CHEBI:30013"/>
        <dbReference type="ChEBI" id="CHEBI:43474"/>
        <dbReference type="ChEBI" id="CHEBI:61977"/>
        <dbReference type="EC" id="3.1.3.16"/>
    </reaction>
</comment>
<dbReference type="FunFam" id="1.10.220.20:FF:000002">
    <property type="entry name" value="Brefeldin A-inhibited guanine nucleotide-exchange protein 1"/>
    <property type="match status" value="1"/>
</dbReference>
<evidence type="ECO:0000256" key="5">
    <source>
        <dbReference type="ARBA" id="ARBA00022490"/>
    </source>
</evidence>
<dbReference type="EMBL" id="FQNC01000018">
    <property type="protein sequence ID" value="SGY21541.1"/>
    <property type="molecule type" value="Genomic_DNA"/>
</dbReference>
<feature type="region of interest" description="Disordered" evidence="15">
    <location>
        <begin position="550"/>
        <end position="665"/>
    </location>
</feature>
<evidence type="ECO:0000256" key="11">
    <source>
        <dbReference type="ARBA" id="ARBA00023242"/>
    </source>
</evidence>
<accession>A0A2X0NZN9</accession>
<dbReference type="Pfam" id="PF09324">
    <property type="entry name" value="Sec7-like_HDS"/>
    <property type="match status" value="1"/>
</dbReference>